<feature type="region of interest" description="Disordered" evidence="2">
    <location>
        <begin position="154"/>
        <end position="176"/>
    </location>
</feature>
<keyword evidence="1" id="KW-0539">Nucleus</keyword>
<dbReference type="Gramene" id="LPERR06G21440.1">
    <property type="protein sequence ID" value="LPERR06G21440.1"/>
    <property type="gene ID" value="LPERR06G21440"/>
</dbReference>
<dbReference type="PROSITE" id="PS51319">
    <property type="entry name" value="TFIIS_N"/>
    <property type="match status" value="1"/>
</dbReference>
<reference evidence="4" key="3">
    <citation type="submission" date="2015-04" db="UniProtKB">
        <authorList>
            <consortium name="EnsemblPlants"/>
        </authorList>
    </citation>
    <scope>IDENTIFICATION</scope>
</reference>
<dbReference type="Proteomes" id="UP000032180">
    <property type="component" value="Chromosome 6"/>
</dbReference>
<protein>
    <recommendedName>
        <fullName evidence="3">TFIIS N-terminal domain-containing protein</fullName>
    </recommendedName>
</protein>
<dbReference type="InterPro" id="IPR017923">
    <property type="entry name" value="TFIIS_N"/>
</dbReference>
<dbReference type="Gene3D" id="1.20.930.10">
    <property type="entry name" value="Conserved domain common to transcription factors TFIIS, elongin A, CRSP70"/>
    <property type="match status" value="1"/>
</dbReference>
<dbReference type="PANTHER" id="PTHR47853:SF1">
    <property type="entry name" value="EXPRESSED PROTEIN"/>
    <property type="match status" value="1"/>
</dbReference>
<dbReference type="PANTHER" id="PTHR47853">
    <property type="entry name" value="EXPRESSED PROTEIN"/>
    <property type="match status" value="1"/>
</dbReference>
<sequence>MAGELGGLRRWKRFLPAFSTIDAAIESENPGNSRAKHRDARLEIIEKLIDAADDAAVAEKLCAVLDDVMVQSLQTLEMVATLASTDLAKDVGGLRNHESGRVRCLAAGVVCRWMASVKDELAEVSAAMEKLTRLLGPDDGTDHRAKIILEQRNRSSCGTSDSMAKRNSRLSVLRRS</sequence>
<dbReference type="Pfam" id="PF08711">
    <property type="entry name" value="Med26"/>
    <property type="match status" value="1"/>
</dbReference>
<name>A0A0D9WTK7_9ORYZ</name>
<dbReference type="HOGENOM" id="CLU_044533_2_0_1"/>
<evidence type="ECO:0000313" key="5">
    <source>
        <dbReference type="Proteomes" id="UP000032180"/>
    </source>
</evidence>
<evidence type="ECO:0000259" key="3">
    <source>
        <dbReference type="PROSITE" id="PS51319"/>
    </source>
</evidence>
<dbReference type="eggNOG" id="ENOG502R3F7">
    <property type="taxonomic scope" value="Eukaryota"/>
</dbReference>
<keyword evidence="5" id="KW-1185">Reference proteome</keyword>
<feature type="domain" description="TFIIS N-terminal" evidence="3">
    <location>
        <begin position="43"/>
        <end position="120"/>
    </location>
</feature>
<dbReference type="EnsemblPlants" id="LPERR06G21440.1">
    <property type="protein sequence ID" value="LPERR06G21440.1"/>
    <property type="gene ID" value="LPERR06G21440"/>
</dbReference>
<organism evidence="4 5">
    <name type="scientific">Leersia perrieri</name>
    <dbReference type="NCBI Taxonomy" id="77586"/>
    <lineage>
        <taxon>Eukaryota</taxon>
        <taxon>Viridiplantae</taxon>
        <taxon>Streptophyta</taxon>
        <taxon>Embryophyta</taxon>
        <taxon>Tracheophyta</taxon>
        <taxon>Spermatophyta</taxon>
        <taxon>Magnoliopsida</taxon>
        <taxon>Liliopsida</taxon>
        <taxon>Poales</taxon>
        <taxon>Poaceae</taxon>
        <taxon>BOP clade</taxon>
        <taxon>Oryzoideae</taxon>
        <taxon>Oryzeae</taxon>
        <taxon>Oryzinae</taxon>
        <taxon>Leersia</taxon>
    </lineage>
</organism>
<evidence type="ECO:0000256" key="1">
    <source>
        <dbReference type="PROSITE-ProRule" id="PRU00649"/>
    </source>
</evidence>
<reference evidence="4 5" key="1">
    <citation type="submission" date="2012-08" db="EMBL/GenBank/DDBJ databases">
        <title>Oryza genome evolution.</title>
        <authorList>
            <person name="Wing R.A."/>
        </authorList>
    </citation>
    <scope>NUCLEOTIDE SEQUENCE</scope>
</reference>
<accession>A0A0D9WTK7</accession>
<reference evidence="5" key="2">
    <citation type="submission" date="2013-12" db="EMBL/GenBank/DDBJ databases">
        <authorList>
            <person name="Yu Y."/>
            <person name="Lee S."/>
            <person name="de Baynast K."/>
            <person name="Wissotski M."/>
            <person name="Liu L."/>
            <person name="Talag J."/>
            <person name="Goicoechea J."/>
            <person name="Angelova A."/>
            <person name="Jetty R."/>
            <person name="Kudrna D."/>
            <person name="Golser W."/>
            <person name="Rivera L."/>
            <person name="Zhang J."/>
            <person name="Wing R."/>
        </authorList>
    </citation>
    <scope>NUCLEOTIDE SEQUENCE</scope>
</reference>
<dbReference type="InterPro" id="IPR035441">
    <property type="entry name" value="TFIIS/LEDGF_dom_sf"/>
</dbReference>
<comment type="subcellular location">
    <subcellularLocation>
        <location evidence="1">Nucleus</location>
    </subcellularLocation>
</comment>
<evidence type="ECO:0000313" key="4">
    <source>
        <dbReference type="EnsemblPlants" id="LPERR06G21440.1"/>
    </source>
</evidence>
<feature type="compositionally biased region" description="Basic residues" evidence="2">
    <location>
        <begin position="166"/>
        <end position="176"/>
    </location>
</feature>
<evidence type="ECO:0000256" key="2">
    <source>
        <dbReference type="SAM" id="MobiDB-lite"/>
    </source>
</evidence>
<dbReference type="GO" id="GO:0005634">
    <property type="term" value="C:nucleus"/>
    <property type="evidence" value="ECO:0007669"/>
    <property type="project" value="UniProtKB-SubCell"/>
</dbReference>
<dbReference type="AlphaFoldDB" id="A0A0D9WTK7"/>
<dbReference type="SUPFAM" id="SSF47676">
    <property type="entry name" value="Conserved domain common to transcription factors TFIIS, elongin A, CRSP70"/>
    <property type="match status" value="1"/>
</dbReference>
<proteinExistence type="predicted"/>